<feature type="transmembrane region" description="Helical" evidence="13">
    <location>
        <begin position="158"/>
        <end position="177"/>
    </location>
</feature>
<comment type="similarity">
    <text evidence="2 11">Belongs to the sodium:solute symporter (SSF) (TC 2.A.21) family.</text>
</comment>
<dbReference type="InterPro" id="IPR038377">
    <property type="entry name" value="Na/Glc_symporter_sf"/>
</dbReference>
<feature type="transmembrane region" description="Helical" evidence="13">
    <location>
        <begin position="124"/>
        <end position="146"/>
    </location>
</feature>
<evidence type="ECO:0000256" key="6">
    <source>
        <dbReference type="ARBA" id="ARBA00022989"/>
    </source>
</evidence>
<keyword evidence="3" id="KW-0813">Transport</keyword>
<feature type="region of interest" description="Disordered" evidence="12">
    <location>
        <begin position="497"/>
        <end position="517"/>
    </location>
</feature>
<protein>
    <submittedName>
        <fullName evidence="14">SC5A5-like protein</fullName>
    </submittedName>
</protein>
<evidence type="ECO:0000256" key="12">
    <source>
        <dbReference type="SAM" id="MobiDB-lite"/>
    </source>
</evidence>
<evidence type="ECO:0000256" key="1">
    <source>
        <dbReference type="ARBA" id="ARBA00004651"/>
    </source>
</evidence>
<feature type="transmembrane region" description="Helical" evidence="13">
    <location>
        <begin position="51"/>
        <end position="70"/>
    </location>
</feature>
<gene>
    <name evidence="14" type="ORF">MAR_005419</name>
</gene>
<dbReference type="Gene3D" id="1.20.1730.10">
    <property type="entry name" value="Sodium/glucose cotransporter"/>
    <property type="match status" value="2"/>
</dbReference>
<evidence type="ECO:0000256" key="4">
    <source>
        <dbReference type="ARBA" id="ARBA00022475"/>
    </source>
</evidence>
<feature type="transmembrane region" description="Helical" evidence="13">
    <location>
        <begin position="232"/>
        <end position="249"/>
    </location>
</feature>
<organism evidence="14 15">
    <name type="scientific">Mya arenaria</name>
    <name type="common">Soft-shell clam</name>
    <dbReference type="NCBI Taxonomy" id="6604"/>
    <lineage>
        <taxon>Eukaryota</taxon>
        <taxon>Metazoa</taxon>
        <taxon>Spiralia</taxon>
        <taxon>Lophotrochozoa</taxon>
        <taxon>Mollusca</taxon>
        <taxon>Bivalvia</taxon>
        <taxon>Autobranchia</taxon>
        <taxon>Heteroconchia</taxon>
        <taxon>Euheterodonta</taxon>
        <taxon>Imparidentia</taxon>
        <taxon>Neoheterodontei</taxon>
        <taxon>Myida</taxon>
        <taxon>Myoidea</taxon>
        <taxon>Myidae</taxon>
        <taxon>Mya</taxon>
    </lineage>
</organism>
<keyword evidence="10" id="KW-0739">Sodium transport</keyword>
<keyword evidence="6 13" id="KW-1133">Transmembrane helix</keyword>
<evidence type="ECO:0000256" key="11">
    <source>
        <dbReference type="RuleBase" id="RU362091"/>
    </source>
</evidence>
<keyword evidence="4" id="KW-1003">Cell membrane</keyword>
<dbReference type="InterPro" id="IPR051163">
    <property type="entry name" value="Sodium:Solute_Symporter_SSF"/>
</dbReference>
<dbReference type="PANTHER" id="PTHR42985:SF40">
    <property type="entry name" value="LD47995P-RELATED"/>
    <property type="match status" value="1"/>
</dbReference>
<dbReference type="Proteomes" id="UP001164746">
    <property type="component" value="Chromosome 9"/>
</dbReference>
<evidence type="ECO:0000256" key="3">
    <source>
        <dbReference type="ARBA" id="ARBA00022448"/>
    </source>
</evidence>
<comment type="subcellular location">
    <subcellularLocation>
        <location evidence="1">Cell membrane</location>
        <topology evidence="1">Multi-pass membrane protein</topology>
    </subcellularLocation>
</comment>
<keyword evidence="9 13" id="KW-0472">Membrane</keyword>
<keyword evidence="15" id="KW-1185">Reference proteome</keyword>
<dbReference type="Pfam" id="PF00474">
    <property type="entry name" value="SSF"/>
    <property type="match status" value="1"/>
</dbReference>
<keyword evidence="7" id="KW-0915">Sodium</keyword>
<feature type="transmembrane region" description="Helical" evidence="13">
    <location>
        <begin position="356"/>
        <end position="377"/>
    </location>
</feature>
<feature type="compositionally biased region" description="Basic and acidic residues" evidence="12">
    <location>
        <begin position="508"/>
        <end position="517"/>
    </location>
</feature>
<evidence type="ECO:0000256" key="7">
    <source>
        <dbReference type="ARBA" id="ARBA00023053"/>
    </source>
</evidence>
<evidence type="ECO:0000256" key="10">
    <source>
        <dbReference type="ARBA" id="ARBA00023201"/>
    </source>
</evidence>
<keyword evidence="8" id="KW-0406">Ion transport</keyword>
<feature type="transmembrane region" description="Helical" evidence="13">
    <location>
        <begin position="446"/>
        <end position="467"/>
    </location>
</feature>
<feature type="transmembrane region" description="Helical" evidence="13">
    <location>
        <begin position="12"/>
        <end position="30"/>
    </location>
</feature>
<evidence type="ECO:0000256" key="5">
    <source>
        <dbReference type="ARBA" id="ARBA00022692"/>
    </source>
</evidence>
<keyword evidence="5 13" id="KW-0812">Transmembrane</keyword>
<feature type="transmembrane region" description="Helical" evidence="13">
    <location>
        <begin position="82"/>
        <end position="104"/>
    </location>
</feature>
<dbReference type="InterPro" id="IPR001734">
    <property type="entry name" value="Na/solute_symporter"/>
</dbReference>
<dbReference type="EMBL" id="CP111020">
    <property type="protein sequence ID" value="WAR15314.1"/>
    <property type="molecule type" value="Genomic_DNA"/>
</dbReference>
<feature type="transmembrane region" description="Helical" evidence="13">
    <location>
        <begin position="300"/>
        <end position="319"/>
    </location>
</feature>
<dbReference type="PANTHER" id="PTHR42985">
    <property type="entry name" value="SODIUM-COUPLED MONOCARBOXYLATE TRANSPORTER"/>
    <property type="match status" value="1"/>
</dbReference>
<evidence type="ECO:0000313" key="14">
    <source>
        <dbReference type="EMBL" id="WAR15314.1"/>
    </source>
</evidence>
<feature type="non-terminal residue" evidence="14">
    <location>
        <position position="517"/>
    </location>
</feature>
<dbReference type="PROSITE" id="PS50283">
    <property type="entry name" value="NA_SOLUT_SYMP_3"/>
    <property type="match status" value="2"/>
</dbReference>
<reference evidence="14" key="1">
    <citation type="submission" date="2022-11" db="EMBL/GenBank/DDBJ databases">
        <title>Centuries of genome instability and evolution in soft-shell clam transmissible cancer (bioRxiv).</title>
        <authorList>
            <person name="Hart S.F.M."/>
            <person name="Yonemitsu M.A."/>
            <person name="Giersch R.M."/>
            <person name="Beal B.F."/>
            <person name="Arriagada G."/>
            <person name="Davis B.W."/>
            <person name="Ostrander E.A."/>
            <person name="Goff S.P."/>
            <person name="Metzger M.J."/>
        </authorList>
    </citation>
    <scope>NUCLEOTIDE SEQUENCE</scope>
    <source>
        <strain evidence="14">MELC-2E11</strain>
        <tissue evidence="14">Siphon/mantle</tissue>
    </source>
</reference>
<proteinExistence type="inferred from homology"/>
<name>A0ABY7F1T3_MYAAR</name>
<evidence type="ECO:0000256" key="2">
    <source>
        <dbReference type="ARBA" id="ARBA00006434"/>
    </source>
</evidence>
<evidence type="ECO:0000256" key="13">
    <source>
        <dbReference type="SAM" id="Phobius"/>
    </source>
</evidence>
<evidence type="ECO:0000256" key="8">
    <source>
        <dbReference type="ARBA" id="ARBA00023065"/>
    </source>
</evidence>
<evidence type="ECO:0000313" key="15">
    <source>
        <dbReference type="Proteomes" id="UP001164746"/>
    </source>
</evidence>
<accession>A0ABY7F1T3</accession>
<feature type="transmembrane region" description="Helical" evidence="13">
    <location>
        <begin position="184"/>
        <end position="203"/>
    </location>
</feature>
<evidence type="ECO:0000256" key="9">
    <source>
        <dbReference type="ARBA" id="ARBA00023136"/>
    </source>
</evidence>
<sequence>MTTTFAVGDYIVFIGTVIISFGIGVFFWFRENKKKHDTTEDYFLAGRKSKTLPVTLSFVVTFQSSIMVLALPAEGYVYGMKYLFLAISGGIAFIFTAFFVVPVFHPLKLTSIYEYFNIRYGDNILRYVTMSIGVIYYLFYMGTVTYGTSVALEVVMGIPYWATIIGYITLTAIYTSIGGIRAVIWTDCFQFVIMVIGFIAIIVKGTIDAGGPGVVVSTDRFSFNEFSADPRIRYTFWNLSFGSIIYWLYYSYSQAAMQRVAAFSTLSSCLSSLAAIAYEDVIIVRYPNITPAFGTKISKILSLVFGAVAMGISFIISVMPGSIQAISQSIFACMDGPMCMIFILSPMFKRSTTKGLLAGAIVGMVVVMWLNMGKLFFSVEDDQSLPYGPTHNCDIYRNENDTATMAYKYLNCSSSETSLITNTTQTVDHSYPQTKTLIQHIYSISYVWFSLIGFIFSMVVGIVASLLTTPLTNVNPMTLFSWDKHIKGELCGGGCDGDDKTPPTSVDEEMKFLSKNE</sequence>
<feature type="transmembrane region" description="Helical" evidence="13">
    <location>
        <begin position="325"/>
        <end position="344"/>
    </location>
</feature>